<sequence length="100" mass="11285">MGAIGDPLSLALLLGEKSLSLSASLCRSREPVATRPRSVLQGIPLRYRREGVVVETDEAELIYFHDLEWCEDCKVMICHSCSPDECSLNFDEDDREERVL</sequence>
<evidence type="ECO:0000313" key="1">
    <source>
        <dbReference type="EMBL" id="KKN25961.1"/>
    </source>
</evidence>
<comment type="caution">
    <text evidence="1">The sequence shown here is derived from an EMBL/GenBank/DDBJ whole genome shotgun (WGS) entry which is preliminary data.</text>
</comment>
<dbReference type="AlphaFoldDB" id="A0A0F9RLV3"/>
<protein>
    <submittedName>
        <fullName evidence="1">Uncharacterized protein</fullName>
    </submittedName>
</protein>
<reference evidence="1" key="1">
    <citation type="journal article" date="2015" name="Nature">
        <title>Complex archaea that bridge the gap between prokaryotes and eukaryotes.</title>
        <authorList>
            <person name="Spang A."/>
            <person name="Saw J.H."/>
            <person name="Jorgensen S.L."/>
            <person name="Zaremba-Niedzwiedzka K."/>
            <person name="Martijn J."/>
            <person name="Lind A.E."/>
            <person name="van Eijk R."/>
            <person name="Schleper C."/>
            <person name="Guy L."/>
            <person name="Ettema T.J."/>
        </authorList>
    </citation>
    <scope>NUCLEOTIDE SEQUENCE</scope>
</reference>
<proteinExistence type="predicted"/>
<dbReference type="EMBL" id="LAZR01002757">
    <property type="protein sequence ID" value="KKN25961.1"/>
    <property type="molecule type" value="Genomic_DNA"/>
</dbReference>
<organism evidence="1">
    <name type="scientific">marine sediment metagenome</name>
    <dbReference type="NCBI Taxonomy" id="412755"/>
    <lineage>
        <taxon>unclassified sequences</taxon>
        <taxon>metagenomes</taxon>
        <taxon>ecological metagenomes</taxon>
    </lineage>
</organism>
<gene>
    <name evidence="1" type="ORF">LCGC14_0879530</name>
</gene>
<name>A0A0F9RLV3_9ZZZZ</name>
<accession>A0A0F9RLV3</accession>